<feature type="domain" description="Myb-like" evidence="5">
    <location>
        <begin position="561"/>
        <end position="611"/>
    </location>
</feature>
<feature type="compositionally biased region" description="Low complexity" evidence="4">
    <location>
        <begin position="122"/>
        <end position="133"/>
    </location>
</feature>
<evidence type="ECO:0000259" key="5">
    <source>
        <dbReference type="PROSITE" id="PS50090"/>
    </source>
</evidence>
<proteinExistence type="predicted"/>
<feature type="compositionally biased region" description="Polar residues" evidence="4">
    <location>
        <begin position="937"/>
        <end position="948"/>
    </location>
</feature>
<dbReference type="SUPFAM" id="SSF46689">
    <property type="entry name" value="Homeodomain-like"/>
    <property type="match status" value="1"/>
</dbReference>
<feature type="compositionally biased region" description="Basic and acidic residues" evidence="4">
    <location>
        <begin position="1036"/>
        <end position="1045"/>
    </location>
</feature>
<comment type="caution">
    <text evidence="7">The sequence shown here is derived from an EMBL/GenBank/DDBJ whole genome shotgun (WGS) entry which is preliminary data.</text>
</comment>
<feature type="compositionally biased region" description="Low complexity" evidence="4">
    <location>
        <begin position="707"/>
        <end position="716"/>
    </location>
</feature>
<feature type="compositionally biased region" description="Basic and acidic residues" evidence="4">
    <location>
        <begin position="687"/>
        <end position="699"/>
    </location>
</feature>
<evidence type="ECO:0000313" key="7">
    <source>
        <dbReference type="EMBL" id="CAG5186620.1"/>
    </source>
</evidence>
<feature type="compositionally biased region" description="Basic residues" evidence="4">
    <location>
        <begin position="136"/>
        <end position="146"/>
    </location>
</feature>
<feature type="compositionally biased region" description="Basic and acidic residues" evidence="4">
    <location>
        <begin position="147"/>
        <end position="167"/>
    </location>
</feature>
<keyword evidence="3" id="KW-0539">Nucleus</keyword>
<feature type="domain" description="Myb-like" evidence="5">
    <location>
        <begin position="614"/>
        <end position="687"/>
    </location>
</feature>
<dbReference type="PROSITE" id="PS51294">
    <property type="entry name" value="HTH_MYB"/>
    <property type="match status" value="1"/>
</dbReference>
<dbReference type="GO" id="GO:0005634">
    <property type="term" value="C:nucleus"/>
    <property type="evidence" value="ECO:0007669"/>
    <property type="project" value="UniProtKB-SubCell"/>
</dbReference>
<dbReference type="RefSeq" id="XP_043175212.1">
    <property type="nucleotide sequence ID" value="XM_043319277.1"/>
</dbReference>
<comment type="subcellular location">
    <subcellularLocation>
        <location evidence="1">Nucleus</location>
    </subcellularLocation>
</comment>
<evidence type="ECO:0000256" key="4">
    <source>
        <dbReference type="SAM" id="MobiDB-lite"/>
    </source>
</evidence>
<dbReference type="Pfam" id="PF00249">
    <property type="entry name" value="Myb_DNA-binding"/>
    <property type="match status" value="1"/>
</dbReference>
<evidence type="ECO:0000313" key="8">
    <source>
        <dbReference type="Proteomes" id="UP000676310"/>
    </source>
</evidence>
<feature type="compositionally biased region" description="Acidic residues" evidence="4">
    <location>
        <begin position="968"/>
        <end position="979"/>
    </location>
</feature>
<feature type="domain" description="HTH myb-type" evidence="6">
    <location>
        <begin position="565"/>
        <end position="615"/>
    </location>
</feature>
<accession>A0A8J2NBK8</accession>
<dbReference type="PROSITE" id="PS50090">
    <property type="entry name" value="MYB_LIKE"/>
    <property type="match status" value="2"/>
</dbReference>
<dbReference type="InterPro" id="IPR017930">
    <property type="entry name" value="Myb_dom"/>
</dbReference>
<keyword evidence="2" id="KW-0238">DNA-binding</keyword>
<dbReference type="InterPro" id="IPR051651">
    <property type="entry name" value="DMTF1_DNA-bind_reg"/>
</dbReference>
<dbReference type="InterPro" id="IPR001005">
    <property type="entry name" value="SANT/Myb"/>
</dbReference>
<feature type="compositionally biased region" description="Basic and acidic residues" evidence="4">
    <location>
        <begin position="1004"/>
        <end position="1019"/>
    </location>
</feature>
<feature type="compositionally biased region" description="Basic and acidic residues" evidence="4">
    <location>
        <begin position="813"/>
        <end position="823"/>
    </location>
</feature>
<sequence length="1171" mass="131017">MDDVAASQQLMDEESTRAAAHGTNGDDITLPQTNGSHDPSSPLQKKRKRKSAHKSGKNSIAIPPVTPQDKLAESEVPTSSPFPFPATQLETESSAANVFTHSTAIEVPDSQIAVPPAHALASSPMSSHVVPSSATKSKRTYKKSKQTKRDRLSRDAMREGDITHKGDMTIVADEAASQPHMLSKRKSSQVDDSGSGLPEKAEAAPASQTVHSRKAAIEAVDGTPTPAKRRKIGKPKSATRVRDLIQGGSIHDGNDEDGDLLRSVEKTKLKRIKKPQTPVSKAKNIYEIPDDDPRPTNAHGEDTEASGNAEHNDNPDTGVATTINGFAQPGDAGEVNTPKDRSTRKPRGSLKKTKKTKDEIPDSAAPVRTPGQPLDEDGNEDSIMREPVSSDEDHRPDPPPHDVHVSESDKKEKKKRRRSNGTSAKKATPRRESGKFTYTRRKIQIGTAAERALNVDHELNHPPDLRSTGDFTQDEEELIRRAIQDFQQRKGLEVSELVDIIQWNSHDPGFNRGDGTVAGKNDWTPQDIEDARESAEFWDEIKHINIQRSFDRMRRHIRQTYHQFKSGAWTDEEDERLRNLYAMHPNKWKMISVGMGDRSMHDCQNRWRDYLQYGDKLKSSRWDPEEEELFMRAITTVAQRDEDHRAESGLPPLDEYTTKDISWQQVSREMDNTRSRIQVVAKWRNLQKRDPPPHIQVEHKPRKHKPASSASAAIDPAPRKRGRPRQGESATPKAHHNGKSQQVIDNSDEDESHSAPLPKKRGRPGKSEGSVVKKFKKFRTTETEDIVDNSEEEREANKESRGSPSRKRNKKSQRNEVVESDKLKKSRSTTIGDDIENSEEDEVRAGQGLNTSPPLKKRGRPRKTDDLKSDELKKRRKSKVSQESVEDLELREDDQSEHAESNDKPLDDVNPGLVRDANGGEPQEDGDDAALMENEDLSSIGSPYSVTRNILPDQYPDDGNESVQNDNEIVDPAEDEEDQPSIAPNSPTKDTMDDQLEEGSDAASQKENEDISGEEDNKPSVRHNGPAEDMDDDQPEDAKDAVWQEEHEEPSGEGNQTSGTPNIPDGGKPTIADTTKMQWGDLYDLIAKLQERRDEEEGEIDWEGVAEEVATDRNYIWSAQTLKTALEEMVQLLRDNDKEVDVDDLPGTVDDIMDFISEKHGNEIEEYYDMS</sequence>
<dbReference type="GO" id="GO:0000976">
    <property type="term" value="F:transcription cis-regulatory region binding"/>
    <property type="evidence" value="ECO:0007669"/>
    <property type="project" value="TreeGrafter"/>
</dbReference>
<feature type="compositionally biased region" description="Acidic residues" evidence="4">
    <location>
        <begin position="783"/>
        <end position="794"/>
    </location>
</feature>
<feature type="compositionally biased region" description="Basic residues" evidence="4">
    <location>
        <begin position="344"/>
        <end position="355"/>
    </location>
</feature>
<organism evidence="7 8">
    <name type="scientific">Alternaria atra</name>
    <dbReference type="NCBI Taxonomy" id="119953"/>
    <lineage>
        <taxon>Eukaryota</taxon>
        <taxon>Fungi</taxon>
        <taxon>Dikarya</taxon>
        <taxon>Ascomycota</taxon>
        <taxon>Pezizomycotina</taxon>
        <taxon>Dothideomycetes</taxon>
        <taxon>Pleosporomycetidae</taxon>
        <taxon>Pleosporales</taxon>
        <taxon>Pleosporineae</taxon>
        <taxon>Pleosporaceae</taxon>
        <taxon>Alternaria</taxon>
        <taxon>Alternaria sect. Ulocladioides</taxon>
    </lineage>
</organism>
<reference evidence="7" key="1">
    <citation type="submission" date="2021-05" db="EMBL/GenBank/DDBJ databases">
        <authorList>
            <person name="Stam R."/>
        </authorList>
    </citation>
    <scope>NUCLEOTIDE SEQUENCE</scope>
    <source>
        <strain evidence="7">CS162</strain>
    </source>
</reference>
<dbReference type="AlphaFoldDB" id="A0A8J2NBK8"/>
<dbReference type="PANTHER" id="PTHR46380">
    <property type="entry name" value="CYCLIN-D-BINDING MYB-LIKE TRANSCRIPTION FACTOR 1"/>
    <property type="match status" value="1"/>
</dbReference>
<dbReference type="GeneID" id="67011929"/>
<dbReference type="InterPro" id="IPR009057">
    <property type="entry name" value="Homeodomain-like_sf"/>
</dbReference>
<evidence type="ECO:0000256" key="3">
    <source>
        <dbReference type="ARBA" id="ARBA00023242"/>
    </source>
</evidence>
<feature type="compositionally biased region" description="Acidic residues" evidence="4">
    <location>
        <begin position="884"/>
        <end position="895"/>
    </location>
</feature>
<gene>
    <name evidence="7" type="ORF">ALTATR162_LOCUS11635</name>
</gene>
<feature type="compositionally biased region" description="Acidic residues" evidence="4">
    <location>
        <begin position="922"/>
        <end position="936"/>
    </location>
</feature>
<feature type="region of interest" description="Disordered" evidence="4">
    <location>
        <begin position="1"/>
        <end position="95"/>
    </location>
</feature>
<dbReference type="GO" id="GO:0003700">
    <property type="term" value="F:DNA-binding transcription factor activity"/>
    <property type="evidence" value="ECO:0007669"/>
    <property type="project" value="TreeGrafter"/>
</dbReference>
<dbReference type="EMBL" id="CAJRGZ010000030">
    <property type="protein sequence ID" value="CAG5186620.1"/>
    <property type="molecule type" value="Genomic_DNA"/>
</dbReference>
<protein>
    <recommendedName>
        <fullName evidence="9">DNA-binding protein REB1</fullName>
    </recommendedName>
</protein>
<keyword evidence="8" id="KW-1185">Reference proteome</keyword>
<evidence type="ECO:0000259" key="6">
    <source>
        <dbReference type="PROSITE" id="PS51294"/>
    </source>
</evidence>
<feature type="compositionally biased region" description="Polar residues" evidence="4">
    <location>
        <begin position="1"/>
        <end position="10"/>
    </location>
</feature>
<feature type="compositionally biased region" description="Basic and acidic residues" evidence="4">
    <location>
        <begin position="896"/>
        <end position="907"/>
    </location>
</feature>
<evidence type="ECO:0000256" key="1">
    <source>
        <dbReference type="ARBA" id="ARBA00004123"/>
    </source>
</evidence>
<dbReference type="CDD" id="cd00167">
    <property type="entry name" value="SANT"/>
    <property type="match status" value="2"/>
</dbReference>
<evidence type="ECO:0008006" key="9">
    <source>
        <dbReference type="Google" id="ProtNLM"/>
    </source>
</evidence>
<feature type="compositionally biased region" description="Basic and acidic residues" evidence="4">
    <location>
        <begin position="291"/>
        <end position="302"/>
    </location>
</feature>
<feature type="region of interest" description="Disordered" evidence="4">
    <location>
        <begin position="116"/>
        <end position="435"/>
    </location>
</feature>
<feature type="compositionally biased region" description="Polar residues" evidence="4">
    <location>
        <begin position="30"/>
        <end position="43"/>
    </location>
</feature>
<feature type="compositionally biased region" description="Acidic residues" evidence="4">
    <location>
        <begin position="833"/>
        <end position="842"/>
    </location>
</feature>
<dbReference type="Gene3D" id="1.10.10.60">
    <property type="entry name" value="Homeodomain-like"/>
    <property type="match status" value="2"/>
</dbReference>
<evidence type="ECO:0000256" key="2">
    <source>
        <dbReference type="ARBA" id="ARBA00023125"/>
    </source>
</evidence>
<dbReference type="Proteomes" id="UP000676310">
    <property type="component" value="Unassembled WGS sequence"/>
</dbReference>
<dbReference type="OrthoDB" id="39591at2759"/>
<feature type="compositionally biased region" description="Basic residues" evidence="4">
    <location>
        <begin position="227"/>
        <end position="239"/>
    </location>
</feature>
<dbReference type="SMART" id="SM00717">
    <property type="entry name" value="SANT"/>
    <property type="match status" value="2"/>
</dbReference>
<name>A0A8J2NBK8_9PLEO</name>
<feature type="compositionally biased region" description="Basic and acidic residues" evidence="4">
    <location>
        <begin position="391"/>
        <end position="411"/>
    </location>
</feature>
<dbReference type="InterPro" id="IPR017956">
    <property type="entry name" value="AT_hook_DNA-bd_motif"/>
</dbReference>
<feature type="region of interest" description="Disordered" evidence="4">
    <location>
        <begin position="682"/>
        <end position="1076"/>
    </location>
</feature>
<feature type="compositionally biased region" description="Basic residues" evidence="4">
    <location>
        <begin position="44"/>
        <end position="56"/>
    </location>
</feature>
<dbReference type="SMART" id="SM00384">
    <property type="entry name" value="AT_hook"/>
    <property type="match status" value="3"/>
</dbReference>
<feature type="compositionally biased region" description="Basic and acidic residues" evidence="4">
    <location>
        <begin position="862"/>
        <end position="873"/>
    </location>
</feature>
<dbReference type="PANTHER" id="PTHR46380:SF2">
    <property type="entry name" value="CYCLIN-D-BINDING MYB-LIKE TRANSCRIPTION FACTOR 1"/>
    <property type="match status" value="1"/>
</dbReference>